<dbReference type="InterPro" id="IPR011009">
    <property type="entry name" value="Kinase-like_dom_sf"/>
</dbReference>
<reference evidence="16" key="2">
    <citation type="submission" date="2013-03" db="EMBL/GenBank/DDBJ databases">
        <authorList>
            <person name="Motta M.C.M."/>
            <person name="Martins A.C.A."/>
            <person name="Preta C.M.C.C."/>
            <person name="Silva R."/>
            <person name="de Souza S.S."/>
            <person name="Klein C.C."/>
            <person name="de Almeida L.G.P."/>
            <person name="Cunha O.L."/>
            <person name="Colabardini A.C."/>
            <person name="Lima B.A."/>
            <person name="Machado C.R."/>
            <person name="Soares C.M.A."/>
            <person name="de Menezes C.B.A."/>
            <person name="Bartolomeu D.C."/>
            <person name="Grisard E.C."/>
            <person name="Fantinatti-Garboggini F."/>
            <person name="Rodrigues-Luiz G.F."/>
            <person name="Wagner G."/>
            <person name="Goldman G.H."/>
            <person name="Fietto J.L.R."/>
            <person name="Ciapina L.P."/>
            <person name="Brocchi M."/>
            <person name="Elias M.C."/>
            <person name="Goldman M.H.S."/>
            <person name="Sagot M.-F."/>
            <person name="Pereira M."/>
            <person name="Stoco P.H."/>
            <person name="Teixeira S.M.R."/>
            <person name="de Mendonca-Neto R.P."/>
            <person name="Maciel T.E.F."/>
            <person name="Mendes T.A.O."/>
            <person name="Urmenyi T.P."/>
            <person name="Teixeira M.M.G."/>
            <person name="de Camargo E.F.P."/>
            <person name="de Sousa W."/>
            <person name="Schenkman S."/>
            <person name="de Vasconcelos A.T.R."/>
        </authorList>
    </citation>
    <scope>NUCLEOTIDE SEQUENCE</scope>
</reference>
<dbReference type="PROSITE" id="PS50011">
    <property type="entry name" value="PROTEIN_KINASE_DOM"/>
    <property type="match status" value="1"/>
</dbReference>
<dbReference type="PANTHER" id="PTHR48013">
    <property type="entry name" value="DUAL SPECIFICITY MITOGEN-ACTIVATED PROTEIN KINASE KINASE 5-RELATED"/>
    <property type="match status" value="1"/>
</dbReference>
<evidence type="ECO:0000313" key="18">
    <source>
        <dbReference type="Proteomes" id="UP000015354"/>
    </source>
</evidence>
<dbReference type="Proteomes" id="UP000015354">
    <property type="component" value="Unassembled WGS sequence"/>
</dbReference>
<keyword evidence="18" id="KW-1185">Reference proteome</keyword>
<feature type="signal peptide" evidence="13">
    <location>
        <begin position="1"/>
        <end position="27"/>
    </location>
</feature>
<dbReference type="EMBL" id="ATMH01007056">
    <property type="protein sequence ID" value="EPY24686.1"/>
    <property type="molecule type" value="Genomic_DNA"/>
</dbReference>
<evidence type="ECO:0000256" key="13">
    <source>
        <dbReference type="SAM" id="SignalP"/>
    </source>
</evidence>
<keyword evidence="13" id="KW-0732">Signal</keyword>
<dbReference type="InterPro" id="IPR017441">
    <property type="entry name" value="Protein_kinase_ATP_BS"/>
</dbReference>
<feature type="region of interest" description="Disordered" evidence="12">
    <location>
        <begin position="408"/>
        <end position="432"/>
    </location>
</feature>
<feature type="binding site" evidence="10">
    <location>
        <position position="151"/>
    </location>
    <ligand>
        <name>ATP</name>
        <dbReference type="ChEBI" id="CHEBI:30616"/>
    </ligand>
</feature>
<evidence type="ECO:0000256" key="11">
    <source>
        <dbReference type="RuleBase" id="RU000304"/>
    </source>
</evidence>
<dbReference type="GO" id="GO:0004674">
    <property type="term" value="F:protein serine/threonine kinase activity"/>
    <property type="evidence" value="ECO:0007669"/>
    <property type="project" value="UniProtKB-KW"/>
</dbReference>
<reference evidence="16 18" key="1">
    <citation type="journal article" date="2013" name="PLoS ONE">
        <title>Predicting the Proteins of Angomonas deanei, Strigomonas culicis and Their Respective Endosymbionts Reveals New Aspects of the Trypanosomatidae Family.</title>
        <authorList>
            <person name="Motta M.C."/>
            <person name="Martins A.C."/>
            <person name="de Souza S.S."/>
            <person name="Catta-Preta C.M."/>
            <person name="Silva R."/>
            <person name="Klein C.C."/>
            <person name="de Almeida L.G."/>
            <person name="de Lima Cunha O."/>
            <person name="Ciapina L.P."/>
            <person name="Brocchi M."/>
            <person name="Colabardini A.C."/>
            <person name="de Araujo Lima B."/>
            <person name="Machado C.R."/>
            <person name="de Almeida Soares C.M."/>
            <person name="Probst C.M."/>
            <person name="de Menezes C.B."/>
            <person name="Thompson C.E."/>
            <person name="Bartholomeu D.C."/>
            <person name="Gradia D.F."/>
            <person name="Pavoni D.P."/>
            <person name="Grisard E.C."/>
            <person name="Fantinatti-Garboggini F."/>
            <person name="Marchini F.K."/>
            <person name="Rodrigues-Luiz G.F."/>
            <person name="Wagner G."/>
            <person name="Goldman G.H."/>
            <person name="Fietto J.L."/>
            <person name="Elias M.C."/>
            <person name="Goldman M.H."/>
            <person name="Sagot M.F."/>
            <person name="Pereira M."/>
            <person name="Stoco P.H."/>
            <person name="de Mendonca-Neto R.P."/>
            <person name="Teixeira S.M."/>
            <person name="Maciel T.E."/>
            <person name="de Oliveira Mendes T.A."/>
            <person name="Urmenyi T.P."/>
            <person name="de Souza W."/>
            <person name="Schenkman S."/>
            <person name="de Vasconcelos A.T."/>
        </authorList>
    </citation>
    <scope>NUCLEOTIDE SEQUENCE [LARGE SCALE GENOMIC DNA]</scope>
</reference>
<dbReference type="SMART" id="SM00220">
    <property type="entry name" value="S_TKc"/>
    <property type="match status" value="1"/>
</dbReference>
<evidence type="ECO:0000256" key="9">
    <source>
        <dbReference type="ARBA" id="ARBA00051693"/>
    </source>
</evidence>
<sequence>MCRCVGVCLYSCCFIPFLSLFTRSSCSSKYRVKQPQLKTRIEYTSTDRFCFTLLPTVTMKKRPGLGLALDAATVENYKNDAQSYQIKNNNSLQLRAFLFNENGMFTKDGRKLPGTVSKDQIDFTQKKSVGRGASGDVSFARLKDGTPVALKCIPISSKAHRDEVDRELQFFSSKGDCPYVMKNYGAFWDSQEGAIVIPMEWMSYTVKDLSFFWDGLEESILRDVYFQVVSGLVYLHDTKRVIHRDLKPSNLLINDDGYVKIADFGVSKLVQTLDVSSTYVGTMYFMAPERLEQGAYSFSSDVWSLGLTMIATVTGQNPWAPPEEMNLFQLLGKLSGNTTPGLPEKGNYSEEARDFIRKCLVRDPDERLTCADLLQHPFFKGVTMESAVANVKLAVEFMSRMLNMGAKKDKELQRSQAEMEKDMKDKLDKMVA</sequence>
<feature type="domain" description="Protein kinase" evidence="14">
    <location>
        <begin position="123"/>
        <end position="379"/>
    </location>
</feature>
<evidence type="ECO:0000256" key="10">
    <source>
        <dbReference type="PROSITE-ProRule" id="PRU10141"/>
    </source>
</evidence>
<dbReference type="EMBL" id="ATMH01001503">
    <property type="protein sequence ID" value="EPY34599.1"/>
    <property type="molecule type" value="Genomic_DNA"/>
</dbReference>
<evidence type="ECO:0000256" key="12">
    <source>
        <dbReference type="SAM" id="MobiDB-lite"/>
    </source>
</evidence>
<dbReference type="GO" id="GO:0005524">
    <property type="term" value="F:ATP binding"/>
    <property type="evidence" value="ECO:0007669"/>
    <property type="project" value="UniProtKB-UniRule"/>
</dbReference>
<evidence type="ECO:0000256" key="1">
    <source>
        <dbReference type="ARBA" id="ARBA00022679"/>
    </source>
</evidence>
<gene>
    <name evidence="17" type="ORF">STCU_01503</name>
    <name evidence="16" type="ORF">STCU_05129</name>
    <name evidence="15" type="ORF">STCU_07056</name>
</gene>
<dbReference type="PROSITE" id="PS00107">
    <property type="entry name" value="PROTEIN_KINASE_ATP"/>
    <property type="match status" value="1"/>
</dbReference>
<keyword evidence="11" id="KW-0723">Serine/threonine-protein kinase</keyword>
<evidence type="ECO:0000313" key="15">
    <source>
        <dbReference type="EMBL" id="EPY24686.1"/>
    </source>
</evidence>
<dbReference type="SUPFAM" id="SSF56112">
    <property type="entry name" value="Protein kinase-like (PK-like)"/>
    <property type="match status" value="1"/>
</dbReference>
<evidence type="ECO:0000313" key="17">
    <source>
        <dbReference type="EMBL" id="EPY34599.1"/>
    </source>
</evidence>
<evidence type="ECO:0000256" key="2">
    <source>
        <dbReference type="ARBA" id="ARBA00022741"/>
    </source>
</evidence>
<dbReference type="PANTHER" id="PTHR48013:SF9">
    <property type="entry name" value="DUAL SPECIFICITY MITOGEN-ACTIVATED PROTEIN KINASE KINASE 5"/>
    <property type="match status" value="1"/>
</dbReference>
<evidence type="ECO:0000259" key="14">
    <source>
        <dbReference type="PROSITE" id="PS50011"/>
    </source>
</evidence>
<dbReference type="InterPro" id="IPR008271">
    <property type="entry name" value="Ser/Thr_kinase_AS"/>
</dbReference>
<keyword evidence="4 10" id="KW-0067">ATP-binding</keyword>
<dbReference type="FunFam" id="1.10.510.10:FF:000744">
    <property type="entry name" value="Putative mitogen activated protein kinase"/>
    <property type="match status" value="1"/>
</dbReference>
<dbReference type="GO" id="GO:0004708">
    <property type="term" value="F:MAP kinase kinase activity"/>
    <property type="evidence" value="ECO:0007669"/>
    <property type="project" value="UniProtKB-EC"/>
</dbReference>
<dbReference type="AlphaFoldDB" id="S9UCA2"/>
<evidence type="ECO:0000256" key="6">
    <source>
        <dbReference type="ARBA" id="ARBA00038999"/>
    </source>
</evidence>
<dbReference type="Gene3D" id="3.30.200.20">
    <property type="entry name" value="Phosphorylase Kinase, domain 1"/>
    <property type="match status" value="1"/>
</dbReference>
<evidence type="ECO:0000256" key="5">
    <source>
        <dbReference type="ARBA" id="ARBA00038035"/>
    </source>
</evidence>
<dbReference type="EC" id="2.7.12.2" evidence="6"/>
<keyword evidence="2 10" id="KW-0547">Nucleotide-binding</keyword>
<comment type="catalytic activity">
    <reaction evidence="9">
        <text>L-tyrosyl-[protein] + ATP = O-phospho-L-tyrosyl-[protein] + ADP + H(+)</text>
        <dbReference type="Rhea" id="RHEA:10596"/>
        <dbReference type="Rhea" id="RHEA-COMP:10136"/>
        <dbReference type="Rhea" id="RHEA-COMP:20101"/>
        <dbReference type="ChEBI" id="CHEBI:15378"/>
        <dbReference type="ChEBI" id="CHEBI:30616"/>
        <dbReference type="ChEBI" id="CHEBI:46858"/>
        <dbReference type="ChEBI" id="CHEBI:61978"/>
        <dbReference type="ChEBI" id="CHEBI:456216"/>
        <dbReference type="EC" id="2.7.12.2"/>
    </reaction>
</comment>
<evidence type="ECO:0000256" key="7">
    <source>
        <dbReference type="ARBA" id="ARBA00049014"/>
    </source>
</evidence>
<evidence type="ECO:0000256" key="4">
    <source>
        <dbReference type="ARBA" id="ARBA00022840"/>
    </source>
</evidence>
<proteinExistence type="inferred from homology"/>
<evidence type="ECO:0000256" key="3">
    <source>
        <dbReference type="ARBA" id="ARBA00022777"/>
    </source>
</evidence>
<feature type="chain" id="PRO_5007727245" description="mitogen-activated protein kinase kinase" evidence="13">
    <location>
        <begin position="28"/>
        <end position="432"/>
    </location>
</feature>
<accession>S9UCA2</accession>
<comment type="catalytic activity">
    <reaction evidence="8">
        <text>L-threonyl-[protein] + ATP = O-phospho-L-threonyl-[protein] + ADP + H(+)</text>
        <dbReference type="Rhea" id="RHEA:46608"/>
        <dbReference type="Rhea" id="RHEA-COMP:11060"/>
        <dbReference type="Rhea" id="RHEA-COMP:11605"/>
        <dbReference type="ChEBI" id="CHEBI:15378"/>
        <dbReference type="ChEBI" id="CHEBI:30013"/>
        <dbReference type="ChEBI" id="CHEBI:30616"/>
        <dbReference type="ChEBI" id="CHEBI:61977"/>
        <dbReference type="ChEBI" id="CHEBI:456216"/>
        <dbReference type="EC" id="2.7.12.2"/>
    </reaction>
</comment>
<organism evidence="16 18">
    <name type="scientific">Strigomonas culicis</name>
    <dbReference type="NCBI Taxonomy" id="28005"/>
    <lineage>
        <taxon>Eukaryota</taxon>
        <taxon>Discoba</taxon>
        <taxon>Euglenozoa</taxon>
        <taxon>Kinetoplastea</taxon>
        <taxon>Metakinetoplastina</taxon>
        <taxon>Trypanosomatida</taxon>
        <taxon>Trypanosomatidae</taxon>
        <taxon>Strigomonadinae</taxon>
        <taxon>Strigomonas</taxon>
    </lineage>
</organism>
<comment type="catalytic activity">
    <reaction evidence="7">
        <text>L-seryl-[protein] + ATP = O-phospho-L-seryl-[protein] + ADP + H(+)</text>
        <dbReference type="Rhea" id="RHEA:17989"/>
        <dbReference type="Rhea" id="RHEA-COMP:9863"/>
        <dbReference type="Rhea" id="RHEA-COMP:11604"/>
        <dbReference type="ChEBI" id="CHEBI:15378"/>
        <dbReference type="ChEBI" id="CHEBI:29999"/>
        <dbReference type="ChEBI" id="CHEBI:30616"/>
        <dbReference type="ChEBI" id="CHEBI:83421"/>
        <dbReference type="ChEBI" id="CHEBI:456216"/>
        <dbReference type="EC" id="2.7.12.2"/>
    </reaction>
</comment>
<dbReference type="PROSITE" id="PS00108">
    <property type="entry name" value="PROTEIN_KINASE_ST"/>
    <property type="match status" value="1"/>
</dbReference>
<dbReference type="Gene3D" id="1.10.510.10">
    <property type="entry name" value="Transferase(Phosphotransferase) domain 1"/>
    <property type="match status" value="1"/>
</dbReference>
<dbReference type="EMBL" id="ATMH01005129">
    <property type="protein sequence ID" value="EPY28442.1"/>
    <property type="molecule type" value="Genomic_DNA"/>
</dbReference>
<keyword evidence="1" id="KW-0808">Transferase</keyword>
<comment type="similarity">
    <text evidence="5">Belongs to the protein kinase superfamily. STE Ser/Thr protein kinase family. MAP kinase kinase subfamily.</text>
</comment>
<protein>
    <recommendedName>
        <fullName evidence="6">mitogen-activated protein kinase kinase</fullName>
        <ecNumber evidence="6">2.7.12.2</ecNumber>
    </recommendedName>
</protein>
<keyword evidence="3 16" id="KW-0418">Kinase</keyword>
<evidence type="ECO:0000313" key="16">
    <source>
        <dbReference type="EMBL" id="EPY28442.1"/>
    </source>
</evidence>
<comment type="caution">
    <text evidence="16">The sequence shown here is derived from an EMBL/GenBank/DDBJ whole genome shotgun (WGS) entry which is preliminary data.</text>
</comment>
<dbReference type="OrthoDB" id="10252354at2759"/>
<dbReference type="Pfam" id="PF00069">
    <property type="entry name" value="Pkinase"/>
    <property type="match status" value="1"/>
</dbReference>
<evidence type="ECO:0000256" key="8">
    <source>
        <dbReference type="ARBA" id="ARBA00049299"/>
    </source>
</evidence>
<name>S9UCA2_9TRYP</name>
<dbReference type="InterPro" id="IPR000719">
    <property type="entry name" value="Prot_kinase_dom"/>
</dbReference>